<dbReference type="Pfam" id="PF00437">
    <property type="entry name" value="T2SSE"/>
    <property type="match status" value="1"/>
</dbReference>
<dbReference type="InterPro" id="IPR001482">
    <property type="entry name" value="T2SS/T4SS_dom"/>
</dbReference>
<evidence type="ECO:0000259" key="4">
    <source>
        <dbReference type="PROSITE" id="PS00662"/>
    </source>
</evidence>
<dbReference type="PATRIC" id="fig|1216932.3.peg.1575"/>
<dbReference type="RefSeq" id="WP_051483755.1">
    <property type="nucleotide sequence ID" value="NZ_HG917868.1"/>
</dbReference>
<comment type="similarity">
    <text evidence="1">Belongs to the GSP E family.</text>
</comment>
<dbReference type="PANTHER" id="PTHR30258:SF3">
    <property type="entry name" value="SLL1921 PROTEIN"/>
    <property type="match status" value="1"/>
</dbReference>
<evidence type="ECO:0000313" key="5">
    <source>
        <dbReference type="EMBL" id="CDM68741.1"/>
    </source>
</evidence>
<keyword evidence="2" id="KW-0547">Nucleotide-binding</keyword>
<dbReference type="Proteomes" id="UP000019426">
    <property type="component" value="Chromosome M2/40_rep1"/>
</dbReference>
<feature type="domain" description="Bacterial type II secretion system protein E" evidence="4">
    <location>
        <begin position="194"/>
        <end position="208"/>
    </location>
</feature>
<dbReference type="EMBL" id="HG917868">
    <property type="protein sequence ID" value="CDM68741.1"/>
    <property type="molecule type" value="Genomic_DNA"/>
</dbReference>
<sequence length="340" mass="38533">MKELEVYIEDENITDLHIEQKKDKGILRIRANGELEEMKEFSKEEVLSLVAKIKVRSKLELDKKRICQDGSFNVTLKDKEYSIRVSSLPTIFGEKINLRVLRNKTAYSLESLKFIPKDTLDLLLCANSGLFLIGGPTGSGKTTTLCNIINSIDTVGKNIITIEDPVEYIIPNANQVEVNEKANFNFSNILRSVLRQDPDIIVIGELRDEETARLALRAALTGHLVISTIHCNDSYGAINRLLDMGIDKTLIKDTLIAVIYQRLLKKKCNCENKSKCLICGGKGYKGKVVAGEYIVNDRYDIENDLSKDYLCKNKIPLRKYCKGLWEKKIIPKEEYLSLLI</sequence>
<dbReference type="GO" id="GO:0016887">
    <property type="term" value="F:ATP hydrolysis activity"/>
    <property type="evidence" value="ECO:0007669"/>
    <property type="project" value="TreeGrafter"/>
</dbReference>
<dbReference type="SUPFAM" id="SSF52540">
    <property type="entry name" value="P-loop containing nucleoside triphosphate hydrolases"/>
    <property type="match status" value="1"/>
</dbReference>
<evidence type="ECO:0000256" key="2">
    <source>
        <dbReference type="ARBA" id="ARBA00022741"/>
    </source>
</evidence>
<dbReference type="HOGENOM" id="CLU_013446_2_2_9"/>
<accession>W6RVL9</accession>
<proteinExistence type="inferred from homology"/>
<dbReference type="Gene3D" id="3.30.450.90">
    <property type="match status" value="1"/>
</dbReference>
<dbReference type="GO" id="GO:0005524">
    <property type="term" value="F:ATP binding"/>
    <property type="evidence" value="ECO:0007669"/>
    <property type="project" value="UniProtKB-KW"/>
</dbReference>
<keyword evidence="6" id="KW-1185">Reference proteome</keyword>
<dbReference type="InterPro" id="IPR027417">
    <property type="entry name" value="P-loop_NTPase"/>
</dbReference>
<dbReference type="KEGG" id="clt:CM240_1583"/>
<dbReference type="PANTHER" id="PTHR30258">
    <property type="entry name" value="TYPE II SECRETION SYSTEM PROTEIN GSPE-RELATED"/>
    <property type="match status" value="1"/>
</dbReference>
<dbReference type="GO" id="GO:0005886">
    <property type="term" value="C:plasma membrane"/>
    <property type="evidence" value="ECO:0007669"/>
    <property type="project" value="TreeGrafter"/>
</dbReference>
<dbReference type="STRING" id="1216932.CM240_1583"/>
<protein>
    <submittedName>
        <fullName evidence="5">Type II secretion system protein E</fullName>
    </submittedName>
</protein>
<evidence type="ECO:0000256" key="1">
    <source>
        <dbReference type="ARBA" id="ARBA00006611"/>
    </source>
</evidence>
<dbReference type="PROSITE" id="PS00662">
    <property type="entry name" value="T2SP_E"/>
    <property type="match status" value="1"/>
</dbReference>
<dbReference type="Gene3D" id="3.40.50.300">
    <property type="entry name" value="P-loop containing nucleotide triphosphate hydrolases"/>
    <property type="match status" value="1"/>
</dbReference>
<dbReference type="eggNOG" id="COG2804">
    <property type="taxonomic scope" value="Bacteria"/>
</dbReference>
<dbReference type="CDD" id="cd01129">
    <property type="entry name" value="PulE-GspE-like"/>
    <property type="match status" value="1"/>
</dbReference>
<reference evidence="5 6" key="1">
    <citation type="submission" date="2013-11" db="EMBL/GenBank/DDBJ databases">
        <title>Complete genome sequence of Clostridum sp. M2/40.</title>
        <authorList>
            <person name="Wibberg D."/>
            <person name="Puehler A."/>
            <person name="Schlueter A."/>
        </authorList>
    </citation>
    <scope>NUCLEOTIDE SEQUENCE [LARGE SCALE GENOMIC DNA]</scope>
    <source>
        <strain evidence="6">M2/40</strain>
    </source>
</reference>
<name>W6RVL9_9CLOT</name>
<evidence type="ECO:0000313" key="6">
    <source>
        <dbReference type="Proteomes" id="UP000019426"/>
    </source>
</evidence>
<evidence type="ECO:0000256" key="3">
    <source>
        <dbReference type="ARBA" id="ARBA00022840"/>
    </source>
</evidence>
<dbReference type="OrthoDB" id="9808272at2"/>
<gene>
    <name evidence="5" type="ORF">CM240_1583</name>
</gene>
<dbReference type="AlphaFoldDB" id="W6RVL9"/>
<organism evidence="5 6">
    <name type="scientific">Clostridium bornimense</name>
    <dbReference type="NCBI Taxonomy" id="1216932"/>
    <lineage>
        <taxon>Bacteria</taxon>
        <taxon>Bacillati</taxon>
        <taxon>Bacillota</taxon>
        <taxon>Clostridia</taxon>
        <taxon>Eubacteriales</taxon>
        <taxon>Clostridiaceae</taxon>
        <taxon>Clostridium</taxon>
    </lineage>
</organism>
<keyword evidence="3" id="KW-0067">ATP-binding</keyword>